<dbReference type="GO" id="GO:0003677">
    <property type="term" value="F:DNA binding"/>
    <property type="evidence" value="ECO:0007669"/>
    <property type="project" value="UniProtKB-KW"/>
</dbReference>
<dbReference type="GO" id="GO:0006950">
    <property type="term" value="P:response to stress"/>
    <property type="evidence" value="ECO:0007669"/>
    <property type="project" value="TreeGrafter"/>
</dbReference>
<keyword evidence="3" id="KW-1185">Reference proteome</keyword>
<evidence type="ECO:0000313" key="3">
    <source>
        <dbReference type="Proteomes" id="UP000199415"/>
    </source>
</evidence>
<sequence length="110" mass="12200">MDPKQALNLWHAVTLAGIAREQPDLTTRQMAVLLHVYLAEPPHTVRGLAQTLGASKPAITRAIDRLSDLDLVKRKRDDNDKRSVLVQRTVSGSVFLREFGDMAARAADEI</sequence>
<dbReference type="Proteomes" id="UP000199415">
    <property type="component" value="Unassembled WGS sequence"/>
</dbReference>
<protein>
    <submittedName>
        <fullName evidence="2">DNA-binding transcriptional regulator, MarR family</fullName>
    </submittedName>
</protein>
<evidence type="ECO:0000313" key="2">
    <source>
        <dbReference type="EMBL" id="SDG37716.1"/>
    </source>
</evidence>
<dbReference type="AlphaFoldDB" id="A0A1G7TQW9"/>
<dbReference type="Pfam" id="PF12802">
    <property type="entry name" value="MarR_2"/>
    <property type="match status" value="1"/>
</dbReference>
<name>A0A1G7TQW9_9PROT</name>
<dbReference type="SMART" id="SM00347">
    <property type="entry name" value="HTH_MARR"/>
    <property type="match status" value="1"/>
</dbReference>
<dbReference type="InterPro" id="IPR039422">
    <property type="entry name" value="MarR/SlyA-like"/>
</dbReference>
<keyword evidence="2" id="KW-0238">DNA-binding</keyword>
<gene>
    <name evidence="2" type="ORF">SAMN05216241_11040</name>
</gene>
<dbReference type="PROSITE" id="PS50995">
    <property type="entry name" value="HTH_MARR_2"/>
    <property type="match status" value="1"/>
</dbReference>
<feature type="domain" description="HTH marR-type" evidence="1">
    <location>
        <begin position="1"/>
        <end position="110"/>
    </location>
</feature>
<dbReference type="Gene3D" id="1.10.10.10">
    <property type="entry name" value="Winged helix-like DNA-binding domain superfamily/Winged helix DNA-binding domain"/>
    <property type="match status" value="1"/>
</dbReference>
<dbReference type="EMBL" id="FNCE01000010">
    <property type="protein sequence ID" value="SDG37716.1"/>
    <property type="molecule type" value="Genomic_DNA"/>
</dbReference>
<reference evidence="2 3" key="1">
    <citation type="submission" date="2016-10" db="EMBL/GenBank/DDBJ databases">
        <authorList>
            <person name="de Groot N.N."/>
        </authorList>
    </citation>
    <scope>NUCLEOTIDE SEQUENCE [LARGE SCALE GENOMIC DNA]</scope>
    <source>
        <strain evidence="2 3">DSM 25584</strain>
    </source>
</reference>
<dbReference type="InterPro" id="IPR000835">
    <property type="entry name" value="HTH_MarR-typ"/>
</dbReference>
<dbReference type="PRINTS" id="PR00598">
    <property type="entry name" value="HTHMARR"/>
</dbReference>
<dbReference type="InterPro" id="IPR036388">
    <property type="entry name" value="WH-like_DNA-bd_sf"/>
</dbReference>
<dbReference type="OrthoDB" id="9812268at2"/>
<dbReference type="GO" id="GO:0003700">
    <property type="term" value="F:DNA-binding transcription factor activity"/>
    <property type="evidence" value="ECO:0007669"/>
    <property type="project" value="InterPro"/>
</dbReference>
<accession>A0A1G7TQW9</accession>
<proteinExistence type="predicted"/>
<dbReference type="PANTHER" id="PTHR33164">
    <property type="entry name" value="TRANSCRIPTIONAL REGULATOR, MARR FAMILY"/>
    <property type="match status" value="1"/>
</dbReference>
<dbReference type="STRING" id="1082479.SAMN05216241_11040"/>
<dbReference type="InterPro" id="IPR036390">
    <property type="entry name" value="WH_DNA-bd_sf"/>
</dbReference>
<evidence type="ECO:0000259" key="1">
    <source>
        <dbReference type="PROSITE" id="PS50995"/>
    </source>
</evidence>
<dbReference type="PANTHER" id="PTHR33164:SF43">
    <property type="entry name" value="HTH-TYPE TRANSCRIPTIONAL REPRESSOR YETL"/>
    <property type="match status" value="1"/>
</dbReference>
<organism evidence="2 3">
    <name type="scientific">Limimonas halophila</name>
    <dbReference type="NCBI Taxonomy" id="1082479"/>
    <lineage>
        <taxon>Bacteria</taxon>
        <taxon>Pseudomonadati</taxon>
        <taxon>Pseudomonadota</taxon>
        <taxon>Alphaproteobacteria</taxon>
        <taxon>Rhodospirillales</taxon>
        <taxon>Rhodovibrionaceae</taxon>
        <taxon>Limimonas</taxon>
    </lineage>
</organism>
<dbReference type="SUPFAM" id="SSF46785">
    <property type="entry name" value="Winged helix' DNA-binding domain"/>
    <property type="match status" value="1"/>
</dbReference>
<dbReference type="RefSeq" id="WP_090021152.1">
    <property type="nucleotide sequence ID" value="NZ_FNCE01000010.1"/>
</dbReference>